<proteinExistence type="predicted"/>
<feature type="compositionally biased region" description="Acidic residues" evidence="5">
    <location>
        <begin position="148"/>
        <end position="160"/>
    </location>
</feature>
<dbReference type="AlphaFoldDB" id="A0A9N8F424"/>
<evidence type="ECO:0000256" key="5">
    <source>
        <dbReference type="SAM" id="MobiDB-lite"/>
    </source>
</evidence>
<sequence>MTSNNGGRRSKHHDDIDDDEGSVFQYSNTEVELKQLVRLMAKHKNQPRLTVLLAMEKDRVNLRDALQFAQGFVDSHVQKRQAKKLKQHQQSVRPDAAPLSLSRRADDHSGDDDEEFKDRRYYKGRSKVARQVTPSKSYSASSSRDSDSSSDDSSSSDEEEDRKMPAKKGTWICGVCTLANSSIRLTCMACASNPPRPSSTIKVKAKRKTIETHQPPQLKPKRKRSPPPSPVASAPVAIRPPPKTMSTVSPPVAVRPRVMKNTTTINTTKNAQKQKRLINKTCSSRNHRKIDQIRREQEEDVTTSEEEEEGDKKMPAKPQWQCEMCTRMNEAMDQNCSLCDACRPEEPRARRNRRKPSQEMETKKKQAELRAQQSAAQEKLIQEMETKKKRARETEDTTRNAGEDRASKTNKKKDATSSSTTVTPSTTASGDSAISTAAIPTAKVSSEEEGSFKDLLEHVQQGLESLRRGDYWADYGLEPTVVLVPAEEEEDDDDDDKWRSDTTSPFRVFFRAVATDMVKQEQGRTGGRLQRIREYMAALQERDEEWVEYIRLHDDPTATNPQWECQVCMTMNEEGNGIDYCTVCTQPKNTPAPATLKTTAANKRNKRRKA</sequence>
<feature type="compositionally biased region" description="Basic and acidic residues" evidence="5">
    <location>
        <begin position="380"/>
        <end position="415"/>
    </location>
</feature>
<gene>
    <name evidence="7" type="ORF">SEMRO_2852_G338610.1</name>
</gene>
<evidence type="ECO:0000256" key="4">
    <source>
        <dbReference type="PROSITE-ProRule" id="PRU00322"/>
    </source>
</evidence>
<feature type="region of interest" description="Disordered" evidence="5">
    <location>
        <begin position="346"/>
        <end position="434"/>
    </location>
</feature>
<evidence type="ECO:0000256" key="3">
    <source>
        <dbReference type="ARBA" id="ARBA00022833"/>
    </source>
</evidence>
<feature type="compositionally biased region" description="Low complexity" evidence="5">
    <location>
        <begin position="416"/>
        <end position="429"/>
    </location>
</feature>
<dbReference type="InterPro" id="IPR001876">
    <property type="entry name" value="Znf_RanBP2"/>
</dbReference>
<reference evidence="7" key="1">
    <citation type="submission" date="2020-06" db="EMBL/GenBank/DDBJ databases">
        <authorList>
            <consortium name="Plant Systems Biology data submission"/>
        </authorList>
    </citation>
    <scope>NUCLEOTIDE SEQUENCE</scope>
    <source>
        <strain evidence="7">D6</strain>
    </source>
</reference>
<dbReference type="PROSITE" id="PS50199">
    <property type="entry name" value="ZF_RANBP2_2"/>
    <property type="match status" value="2"/>
</dbReference>
<evidence type="ECO:0000256" key="2">
    <source>
        <dbReference type="ARBA" id="ARBA00022771"/>
    </source>
</evidence>
<feature type="domain" description="RanBP2-type" evidence="6">
    <location>
        <begin position="308"/>
        <end position="345"/>
    </location>
</feature>
<organism evidence="7 8">
    <name type="scientific">Seminavis robusta</name>
    <dbReference type="NCBI Taxonomy" id="568900"/>
    <lineage>
        <taxon>Eukaryota</taxon>
        <taxon>Sar</taxon>
        <taxon>Stramenopiles</taxon>
        <taxon>Ochrophyta</taxon>
        <taxon>Bacillariophyta</taxon>
        <taxon>Bacillariophyceae</taxon>
        <taxon>Bacillariophycidae</taxon>
        <taxon>Naviculales</taxon>
        <taxon>Naviculaceae</taxon>
        <taxon>Seminavis</taxon>
    </lineage>
</organism>
<keyword evidence="1" id="KW-0479">Metal-binding</keyword>
<feature type="region of interest" description="Disordered" evidence="5">
    <location>
        <begin position="1"/>
        <end position="23"/>
    </location>
</feature>
<feature type="compositionally biased region" description="Basic and acidic residues" evidence="5">
    <location>
        <begin position="356"/>
        <end position="368"/>
    </location>
</feature>
<evidence type="ECO:0000259" key="6">
    <source>
        <dbReference type="PROSITE" id="PS50199"/>
    </source>
</evidence>
<feature type="region of interest" description="Disordered" evidence="5">
    <location>
        <begin position="79"/>
        <end position="166"/>
    </location>
</feature>
<feature type="region of interest" description="Disordered" evidence="5">
    <location>
        <begin position="190"/>
        <end position="249"/>
    </location>
</feature>
<keyword evidence="2 4" id="KW-0863">Zinc-finger</keyword>
<comment type="caution">
    <text evidence="7">The sequence shown here is derived from an EMBL/GenBank/DDBJ whole genome shotgun (WGS) entry which is preliminary data.</text>
</comment>
<feature type="region of interest" description="Disordered" evidence="5">
    <location>
        <begin position="263"/>
        <end position="316"/>
    </location>
</feature>
<evidence type="ECO:0000313" key="8">
    <source>
        <dbReference type="Proteomes" id="UP001153069"/>
    </source>
</evidence>
<dbReference type="PROSITE" id="PS01358">
    <property type="entry name" value="ZF_RANBP2_1"/>
    <property type="match status" value="2"/>
</dbReference>
<keyword evidence="8" id="KW-1185">Reference proteome</keyword>
<keyword evidence="3" id="KW-0862">Zinc</keyword>
<feature type="region of interest" description="Disordered" evidence="5">
    <location>
        <begin position="588"/>
        <end position="610"/>
    </location>
</feature>
<evidence type="ECO:0000313" key="7">
    <source>
        <dbReference type="EMBL" id="CAB9530369.1"/>
    </source>
</evidence>
<evidence type="ECO:0000256" key="1">
    <source>
        <dbReference type="ARBA" id="ARBA00022723"/>
    </source>
</evidence>
<accession>A0A9N8F424</accession>
<dbReference type="Proteomes" id="UP001153069">
    <property type="component" value="Unassembled WGS sequence"/>
</dbReference>
<dbReference type="EMBL" id="CAICTM010002850">
    <property type="protein sequence ID" value="CAB9530369.1"/>
    <property type="molecule type" value="Genomic_DNA"/>
</dbReference>
<dbReference type="SMART" id="SM00547">
    <property type="entry name" value="ZnF_RBZ"/>
    <property type="match status" value="3"/>
</dbReference>
<feature type="domain" description="RanBP2-type" evidence="6">
    <location>
        <begin position="167"/>
        <end position="196"/>
    </location>
</feature>
<feature type="compositionally biased region" description="Acidic residues" evidence="5">
    <location>
        <begin position="298"/>
        <end position="309"/>
    </location>
</feature>
<name>A0A9N8F424_9STRA</name>
<feature type="compositionally biased region" description="Low complexity" evidence="5">
    <location>
        <begin position="588"/>
        <end position="602"/>
    </location>
</feature>
<dbReference type="Gene3D" id="4.10.1060.10">
    <property type="entry name" value="Zinc finger, RanBP2-type"/>
    <property type="match status" value="1"/>
</dbReference>
<protein>
    <recommendedName>
        <fullName evidence="6">RanBP2-type domain-containing protein</fullName>
    </recommendedName>
</protein>
<dbReference type="GO" id="GO:0008270">
    <property type="term" value="F:zinc ion binding"/>
    <property type="evidence" value="ECO:0007669"/>
    <property type="project" value="UniProtKB-KW"/>
</dbReference>